<evidence type="ECO:0000256" key="4">
    <source>
        <dbReference type="ARBA" id="ARBA00030474"/>
    </source>
</evidence>
<dbReference type="RefSeq" id="WP_167472698.1">
    <property type="nucleotide sequence ID" value="NZ_CP046172.1"/>
</dbReference>
<evidence type="ECO:0000256" key="5">
    <source>
        <dbReference type="ARBA" id="ARBA00030782"/>
    </source>
</evidence>
<dbReference type="GO" id="GO:0008081">
    <property type="term" value="F:phosphoric diester hydrolase activity"/>
    <property type="evidence" value="ECO:0007669"/>
    <property type="project" value="InterPro"/>
</dbReference>
<reference evidence="7 8" key="1">
    <citation type="journal article" date="2019" name="ACS Chem. Biol.">
        <title>Identification and Mobilization of a Cryptic Antibiotic Biosynthesis Gene Locus from a Human-Pathogenic Nocardia Isolate.</title>
        <authorList>
            <person name="Herisse M."/>
            <person name="Ishida K."/>
            <person name="Porter J.L."/>
            <person name="Howden B."/>
            <person name="Hertweck C."/>
            <person name="Stinear T.P."/>
            <person name="Pidot S.J."/>
        </authorList>
    </citation>
    <scope>NUCLEOTIDE SEQUENCE [LARGE SCALE GENOMIC DNA]</scope>
    <source>
        <strain evidence="7 8">AUSMDU00012717</strain>
    </source>
</reference>
<sequence length="278" mass="31003">MVELLNWMSAISDELSVTEVSIPGSDRSAALRDGEPFGYAQHQEKSIGWQLAHGIRYLDIRCRVLPRGGLEVQSGPVDQRQTLADVLETCAAFLDQLPSETLLLRIRQEGSGDELRFCTAFRDHLDRRGFRKLFHLASTFPTMAEARGKVVLMSGNPYIGEGIRFDKTRVDLQDDYDDPTPEQKLACIRRHLDRCQRARSTAKLFVNSVSASGAVSNRWTPLAYADELNPHVPELLGKYAGRGRGVGVIVCDYVNRLGLSEPETDQLITAVVSCNDLR</sequence>
<protein>
    <recommendedName>
        <fullName evidence="3">1-phosphatidylinositol phosphodiesterase</fullName>
        <ecNumber evidence="2">4.6.1.13</ecNumber>
    </recommendedName>
    <alternativeName>
        <fullName evidence="4">Phosphatidylinositol diacylglycerol-lyase</fullName>
    </alternativeName>
    <alternativeName>
        <fullName evidence="5">Phosphatidylinositol-specific phospholipase C</fullName>
    </alternativeName>
</protein>
<dbReference type="GO" id="GO:0004436">
    <property type="term" value="F:phosphatidylinositol diacylglycerol-lyase activity"/>
    <property type="evidence" value="ECO:0007669"/>
    <property type="project" value="UniProtKB-EC"/>
</dbReference>
<keyword evidence="8" id="KW-1185">Reference proteome</keyword>
<gene>
    <name evidence="7" type="ORF">F5544_08560</name>
</gene>
<dbReference type="PROSITE" id="PS50007">
    <property type="entry name" value="PIPLC_X_DOMAIN"/>
    <property type="match status" value="1"/>
</dbReference>
<dbReference type="AlphaFoldDB" id="A0A6G9Y8Z1"/>
<dbReference type="EMBL" id="CP046172">
    <property type="protein sequence ID" value="QIS09614.1"/>
    <property type="molecule type" value="Genomic_DNA"/>
</dbReference>
<dbReference type="Pfam" id="PF00388">
    <property type="entry name" value="PI-PLC-X"/>
    <property type="match status" value="1"/>
</dbReference>
<dbReference type="PANTHER" id="PTHR13593">
    <property type="match status" value="1"/>
</dbReference>
<evidence type="ECO:0000256" key="1">
    <source>
        <dbReference type="ARBA" id="ARBA00001316"/>
    </source>
</evidence>
<evidence type="ECO:0000313" key="8">
    <source>
        <dbReference type="Proteomes" id="UP000503540"/>
    </source>
</evidence>
<evidence type="ECO:0000259" key="6">
    <source>
        <dbReference type="SMART" id="SM00148"/>
    </source>
</evidence>
<evidence type="ECO:0000256" key="3">
    <source>
        <dbReference type="ARBA" id="ARBA00019758"/>
    </source>
</evidence>
<dbReference type="EC" id="4.6.1.13" evidence="2"/>
<evidence type="ECO:0000256" key="2">
    <source>
        <dbReference type="ARBA" id="ARBA00012581"/>
    </source>
</evidence>
<dbReference type="SMART" id="SM00148">
    <property type="entry name" value="PLCXc"/>
    <property type="match status" value="1"/>
</dbReference>
<evidence type="ECO:0000313" key="7">
    <source>
        <dbReference type="EMBL" id="QIS09614.1"/>
    </source>
</evidence>
<dbReference type="Proteomes" id="UP000503540">
    <property type="component" value="Chromosome"/>
</dbReference>
<dbReference type="InterPro" id="IPR017946">
    <property type="entry name" value="PLC-like_Pdiesterase_TIM-brl"/>
</dbReference>
<dbReference type="KEGG" id="nah:F5544_08560"/>
<comment type="catalytic activity">
    <reaction evidence="1">
        <text>a 1,2-diacyl-sn-glycero-3-phospho-(1D-myo-inositol) = 1D-myo-inositol 1,2-cyclic phosphate + a 1,2-diacyl-sn-glycerol</text>
        <dbReference type="Rhea" id="RHEA:17093"/>
        <dbReference type="ChEBI" id="CHEBI:17815"/>
        <dbReference type="ChEBI" id="CHEBI:57880"/>
        <dbReference type="ChEBI" id="CHEBI:58484"/>
        <dbReference type="EC" id="4.6.1.13"/>
    </reaction>
</comment>
<dbReference type="SUPFAM" id="SSF51695">
    <property type="entry name" value="PLC-like phosphodiesterases"/>
    <property type="match status" value="1"/>
</dbReference>
<name>A0A6G9Y8Z1_9NOCA</name>
<proteinExistence type="predicted"/>
<dbReference type="Gene3D" id="3.20.20.190">
    <property type="entry name" value="Phosphatidylinositol (PI) phosphodiesterase"/>
    <property type="match status" value="1"/>
</dbReference>
<dbReference type="InterPro" id="IPR051057">
    <property type="entry name" value="PI-PLC_domain"/>
</dbReference>
<feature type="domain" description="Phosphatidylinositol-specific phospholipase C X" evidence="6">
    <location>
        <begin position="12"/>
        <end position="155"/>
    </location>
</feature>
<organism evidence="7 8">
    <name type="scientific">Nocardia arthritidis</name>
    <dbReference type="NCBI Taxonomy" id="228602"/>
    <lineage>
        <taxon>Bacteria</taxon>
        <taxon>Bacillati</taxon>
        <taxon>Actinomycetota</taxon>
        <taxon>Actinomycetes</taxon>
        <taxon>Mycobacteriales</taxon>
        <taxon>Nocardiaceae</taxon>
        <taxon>Nocardia</taxon>
    </lineage>
</organism>
<dbReference type="InterPro" id="IPR000909">
    <property type="entry name" value="PLipase_C_PInositol-sp_X_dom"/>
</dbReference>
<dbReference type="GO" id="GO:0006629">
    <property type="term" value="P:lipid metabolic process"/>
    <property type="evidence" value="ECO:0007669"/>
    <property type="project" value="InterPro"/>
</dbReference>
<accession>A0A6G9Y8Z1</accession>
<dbReference type="PANTHER" id="PTHR13593:SF113">
    <property type="entry name" value="SI:DKEY-266F7.9"/>
    <property type="match status" value="1"/>
</dbReference>